<dbReference type="InterPro" id="IPR029226">
    <property type="entry name" value="Ecp2-like"/>
</dbReference>
<evidence type="ECO:0000256" key="1">
    <source>
        <dbReference type="SAM" id="SignalP"/>
    </source>
</evidence>
<dbReference type="AlphaFoldDB" id="A0A423WSE4"/>
<evidence type="ECO:0000313" key="3">
    <source>
        <dbReference type="EMBL" id="ROW06433.1"/>
    </source>
</evidence>
<feature type="signal peptide" evidence="1">
    <location>
        <begin position="1"/>
        <end position="23"/>
    </location>
</feature>
<keyword evidence="1" id="KW-0732">Signal</keyword>
<evidence type="ECO:0000313" key="4">
    <source>
        <dbReference type="Proteomes" id="UP000283895"/>
    </source>
</evidence>
<proteinExistence type="predicted"/>
<dbReference type="Pfam" id="PF14856">
    <property type="entry name" value="Hce2"/>
    <property type="match status" value="1"/>
</dbReference>
<dbReference type="EMBL" id="LKEA01000010">
    <property type="protein sequence ID" value="ROW06433.1"/>
    <property type="molecule type" value="Genomic_DNA"/>
</dbReference>
<sequence length="283" mass="30795">MQFITRPLFQAIYQLLATGLALTAGLQNQIPTTVKNVTQGGQYAGYQCGGVHFNLKMRDWVDSADDDATFYSVVGYGTCEFAPNNLQQAILVKMSSTIRSLLLFFVAHLVVNSCLAAEYQVPGIFKNLTTGEPSKTCSDSTFDVVGGGVILARDCGKLIQRTTSEAIIQGWQGNSFSVEMYEWTNATDGMSDIKLVNQGTCQLVIKRLGGYSSSLDDLLIIGDQDLKDLMNTSIELAKFGDGTKLHTVDGSMNCTTSMDPDNSQEGTIYWTLRKTGIKAGFPL</sequence>
<evidence type="ECO:0000259" key="2">
    <source>
        <dbReference type="Pfam" id="PF14856"/>
    </source>
</evidence>
<organism evidence="3 4">
    <name type="scientific">Cytospora schulzeri</name>
    <dbReference type="NCBI Taxonomy" id="448051"/>
    <lineage>
        <taxon>Eukaryota</taxon>
        <taxon>Fungi</taxon>
        <taxon>Dikarya</taxon>
        <taxon>Ascomycota</taxon>
        <taxon>Pezizomycotina</taxon>
        <taxon>Sordariomycetes</taxon>
        <taxon>Sordariomycetidae</taxon>
        <taxon>Diaporthales</taxon>
        <taxon>Cytosporaceae</taxon>
        <taxon>Cytospora</taxon>
    </lineage>
</organism>
<keyword evidence="4" id="KW-1185">Reference proteome</keyword>
<accession>A0A423WSE4</accession>
<name>A0A423WSE4_9PEZI</name>
<dbReference type="OrthoDB" id="5188419at2759"/>
<feature type="domain" description="Ecp2 effector protein-like" evidence="2">
    <location>
        <begin position="137"/>
        <end position="254"/>
    </location>
</feature>
<feature type="chain" id="PRO_5018972068" description="Ecp2 effector protein-like domain-containing protein" evidence="1">
    <location>
        <begin position="24"/>
        <end position="283"/>
    </location>
</feature>
<protein>
    <recommendedName>
        <fullName evidence="2">Ecp2 effector protein-like domain-containing protein</fullName>
    </recommendedName>
</protein>
<comment type="caution">
    <text evidence="3">The sequence shown here is derived from an EMBL/GenBank/DDBJ whole genome shotgun (WGS) entry which is preliminary data.</text>
</comment>
<gene>
    <name evidence="3" type="ORF">VMCG_04307</name>
</gene>
<dbReference type="Proteomes" id="UP000283895">
    <property type="component" value="Unassembled WGS sequence"/>
</dbReference>
<reference evidence="3 4" key="1">
    <citation type="submission" date="2015-09" db="EMBL/GenBank/DDBJ databases">
        <title>Host preference determinants of Valsa canker pathogens revealed by comparative genomics.</title>
        <authorList>
            <person name="Yin Z."/>
            <person name="Huang L."/>
        </authorList>
    </citation>
    <scope>NUCLEOTIDE SEQUENCE [LARGE SCALE GENOMIC DNA]</scope>
    <source>
        <strain evidence="3 4">03-1</strain>
    </source>
</reference>